<dbReference type="InterPro" id="IPR050793">
    <property type="entry name" value="CMP-NeuNAc_synthase"/>
</dbReference>
<dbReference type="SUPFAM" id="SSF53448">
    <property type="entry name" value="Nucleotide-diphospho-sugar transferases"/>
    <property type="match status" value="1"/>
</dbReference>
<sequence length="218" mass="24987">MKKIVAVIPMRAGSQRVKDKNFRKFAEKSLFEYKVDLVKNLPVDDIIVNTDSEHAIELAKSMGLKYHRRDPYFASSECSNSEYHEFLARETEAENILIAQVTAPLILKESYVRAIDTFFAEDCNSLMSVKSVKEFLWHNGKAVNYDPLNAPNSQNLPDYVAPTFGLVIANREAMLEARNLICSKPYWMKVTQAEAIDIDTDVDFDFAEFMFKKIVLKQ</sequence>
<proteinExistence type="predicted"/>
<gene>
    <name evidence="1" type="ORF">ACFFU1_07070</name>
</gene>
<keyword evidence="1" id="KW-0808">Transferase</keyword>
<dbReference type="PANTHER" id="PTHR21485:SF6">
    <property type="entry name" value="N-ACYLNEURAMINATE CYTIDYLYLTRANSFERASE-RELATED"/>
    <property type="match status" value="1"/>
</dbReference>
<dbReference type="Pfam" id="PF02348">
    <property type="entry name" value="CTP_transf_3"/>
    <property type="match status" value="1"/>
</dbReference>
<dbReference type="Gene3D" id="3.90.550.10">
    <property type="entry name" value="Spore Coat Polysaccharide Biosynthesis Protein SpsA, Chain A"/>
    <property type="match status" value="1"/>
</dbReference>
<dbReference type="PANTHER" id="PTHR21485">
    <property type="entry name" value="HAD SUPERFAMILY MEMBERS CMAS AND KDSC"/>
    <property type="match status" value="1"/>
</dbReference>
<accession>A0ABV5GYD5</accession>
<name>A0ABV5GYD5_9FLAO</name>
<reference evidence="1 2" key="1">
    <citation type="submission" date="2024-09" db="EMBL/GenBank/DDBJ databases">
        <authorList>
            <person name="Sun Q."/>
            <person name="Mori K."/>
        </authorList>
    </citation>
    <scope>NUCLEOTIDE SEQUENCE [LARGE SCALE GENOMIC DNA]</scope>
    <source>
        <strain evidence="1 2">CECT 8300</strain>
    </source>
</reference>
<dbReference type="InterPro" id="IPR029044">
    <property type="entry name" value="Nucleotide-diphossugar_trans"/>
</dbReference>
<dbReference type="RefSeq" id="WP_290273601.1">
    <property type="nucleotide sequence ID" value="NZ_JAUFQP010000013.1"/>
</dbReference>
<dbReference type="InterPro" id="IPR003329">
    <property type="entry name" value="Cytidylyl_trans"/>
</dbReference>
<evidence type="ECO:0000313" key="1">
    <source>
        <dbReference type="EMBL" id="MFB9104652.1"/>
    </source>
</evidence>
<dbReference type="EMBL" id="JBHMFA010000005">
    <property type="protein sequence ID" value="MFB9104652.1"/>
    <property type="molecule type" value="Genomic_DNA"/>
</dbReference>
<keyword evidence="1" id="KW-0548">Nucleotidyltransferase</keyword>
<evidence type="ECO:0000313" key="2">
    <source>
        <dbReference type="Proteomes" id="UP001589590"/>
    </source>
</evidence>
<dbReference type="Proteomes" id="UP001589590">
    <property type="component" value="Unassembled WGS sequence"/>
</dbReference>
<comment type="caution">
    <text evidence="1">The sequence shown here is derived from an EMBL/GenBank/DDBJ whole genome shotgun (WGS) entry which is preliminary data.</text>
</comment>
<dbReference type="GO" id="GO:0016779">
    <property type="term" value="F:nucleotidyltransferase activity"/>
    <property type="evidence" value="ECO:0007669"/>
    <property type="project" value="UniProtKB-KW"/>
</dbReference>
<protein>
    <submittedName>
        <fullName evidence="1">Cytidylyltransferase domain-containing protein</fullName>
    </submittedName>
</protein>
<organism evidence="1 2">
    <name type="scientific">Algibacter miyuki</name>
    <dbReference type="NCBI Taxonomy" id="1306933"/>
    <lineage>
        <taxon>Bacteria</taxon>
        <taxon>Pseudomonadati</taxon>
        <taxon>Bacteroidota</taxon>
        <taxon>Flavobacteriia</taxon>
        <taxon>Flavobacteriales</taxon>
        <taxon>Flavobacteriaceae</taxon>
        <taxon>Algibacter</taxon>
    </lineage>
</organism>
<keyword evidence="2" id="KW-1185">Reference proteome</keyword>